<protein>
    <submittedName>
        <fullName evidence="2">Uncharacterized protein</fullName>
    </submittedName>
</protein>
<accession>A0A182YLD3</accession>
<feature type="compositionally biased region" description="Polar residues" evidence="1">
    <location>
        <begin position="209"/>
        <end position="225"/>
    </location>
</feature>
<proteinExistence type="predicted"/>
<reference evidence="3" key="1">
    <citation type="journal article" date="2014" name="Genome Biol.">
        <title>Genome analysis of a major urban malaria vector mosquito, Anopheles stephensi.</title>
        <authorList>
            <person name="Jiang X."/>
            <person name="Peery A."/>
            <person name="Hall A.B."/>
            <person name="Sharma A."/>
            <person name="Chen X.G."/>
            <person name="Waterhouse R.M."/>
            <person name="Komissarov A."/>
            <person name="Riehle M.M."/>
            <person name="Shouche Y."/>
            <person name="Sharakhova M.V."/>
            <person name="Lawson D."/>
            <person name="Pakpour N."/>
            <person name="Arensburger P."/>
            <person name="Davidson V.L."/>
            <person name="Eiglmeier K."/>
            <person name="Emrich S."/>
            <person name="George P."/>
            <person name="Kennedy R.C."/>
            <person name="Mane S.P."/>
            <person name="Maslen G."/>
            <person name="Oringanje C."/>
            <person name="Qi Y."/>
            <person name="Settlage R."/>
            <person name="Tojo M."/>
            <person name="Tubio J.M."/>
            <person name="Unger M.F."/>
            <person name="Wang B."/>
            <person name="Vernick K.D."/>
            <person name="Ribeiro J.M."/>
            <person name="James A.A."/>
            <person name="Michel K."/>
            <person name="Riehle M.A."/>
            <person name="Luckhart S."/>
            <person name="Sharakhov I.V."/>
            <person name="Tu Z."/>
        </authorList>
    </citation>
    <scope>NUCLEOTIDE SEQUENCE [LARGE SCALE GENOMIC DNA]</scope>
    <source>
        <strain evidence="3">Indian</strain>
    </source>
</reference>
<evidence type="ECO:0000256" key="1">
    <source>
        <dbReference type="SAM" id="MobiDB-lite"/>
    </source>
</evidence>
<reference evidence="2" key="2">
    <citation type="submission" date="2020-05" db="UniProtKB">
        <authorList>
            <consortium name="EnsemblMetazoa"/>
        </authorList>
    </citation>
    <scope>IDENTIFICATION</scope>
    <source>
        <strain evidence="2">Indian</strain>
    </source>
</reference>
<evidence type="ECO:0000313" key="3">
    <source>
        <dbReference type="Proteomes" id="UP000076408"/>
    </source>
</evidence>
<feature type="compositionally biased region" description="Basic and acidic residues" evidence="1">
    <location>
        <begin position="66"/>
        <end position="76"/>
    </location>
</feature>
<feature type="region of interest" description="Disordered" evidence="1">
    <location>
        <begin position="507"/>
        <end position="541"/>
    </location>
</feature>
<dbReference type="EnsemblMetazoa" id="ASTEI09269-RA">
    <property type="protein sequence ID" value="ASTEI09269-PA"/>
    <property type="gene ID" value="ASTEI09269"/>
</dbReference>
<dbReference type="OMA" id="HEMTTRI"/>
<feature type="compositionally biased region" description="Basic and acidic residues" evidence="1">
    <location>
        <begin position="445"/>
        <end position="455"/>
    </location>
</feature>
<evidence type="ECO:0000313" key="2">
    <source>
        <dbReference type="EnsemblMetazoa" id="ASTEI09269-PA"/>
    </source>
</evidence>
<organism evidence="2 3">
    <name type="scientific">Anopheles stephensi</name>
    <name type="common">Indo-Pakistan malaria mosquito</name>
    <dbReference type="NCBI Taxonomy" id="30069"/>
    <lineage>
        <taxon>Eukaryota</taxon>
        <taxon>Metazoa</taxon>
        <taxon>Ecdysozoa</taxon>
        <taxon>Arthropoda</taxon>
        <taxon>Hexapoda</taxon>
        <taxon>Insecta</taxon>
        <taxon>Pterygota</taxon>
        <taxon>Neoptera</taxon>
        <taxon>Endopterygota</taxon>
        <taxon>Diptera</taxon>
        <taxon>Nematocera</taxon>
        <taxon>Culicoidea</taxon>
        <taxon>Culicidae</taxon>
        <taxon>Anophelinae</taxon>
        <taxon>Anopheles</taxon>
    </lineage>
</organism>
<feature type="compositionally biased region" description="Basic and acidic residues" evidence="1">
    <location>
        <begin position="264"/>
        <end position="280"/>
    </location>
</feature>
<dbReference type="VEuPathDB" id="VectorBase:ASTE002629"/>
<feature type="region of interest" description="Disordered" evidence="1">
    <location>
        <begin position="61"/>
        <end position="95"/>
    </location>
</feature>
<feature type="region of interest" description="Disordered" evidence="1">
    <location>
        <begin position="354"/>
        <end position="406"/>
    </location>
</feature>
<dbReference type="Proteomes" id="UP000076408">
    <property type="component" value="Unassembled WGS sequence"/>
</dbReference>
<dbReference type="VEuPathDB" id="VectorBase:ASTEI09269"/>
<dbReference type="AlphaFoldDB" id="A0A182YLD3"/>
<feature type="compositionally biased region" description="Acidic residues" evidence="1">
    <location>
        <begin position="468"/>
        <end position="486"/>
    </location>
</feature>
<dbReference type="VEuPathDB" id="VectorBase:ASTEI20_040103"/>
<feature type="region of interest" description="Disordered" evidence="1">
    <location>
        <begin position="177"/>
        <end position="311"/>
    </location>
</feature>
<keyword evidence="3" id="KW-1185">Reference proteome</keyword>
<feature type="region of interest" description="Disordered" evidence="1">
    <location>
        <begin position="445"/>
        <end position="495"/>
    </location>
</feature>
<sequence>MGCASSSPLINGGGPGGVIETAKEAATKTANDVLHAGEAAINDVGEHMKEAVQNVTHEIENVLGGKKTDKSDHVNEDDPQPTANGHGDDTDNPDYQIIRLKGSKQNSVEETEAMENMKNDLLTKAQSFGDDTDRMADDLMKETEDLMRDAETGIAHHEMTTRITSSEDGTIEILNLEGNAPKSPNHSIDSLKTTSPEPEIERILAGTDDGTNAPDSPKATLNTLSVPAATKDDAMPMDPMPATADKAADVQQDTTIQPTSQASIDRESVTSSEEYFRMEVLKATSTHTPGRTVERRPINTARPPPPSTAAADRVQRFIFKLNSIILSDIEERVDEDGSIVRQLERNPDRVVELLSKSSQDNSDNDDEDSEHSDMKPNGTSTRKGRRKMPNGIRRQQSISVDETTDMEYATKTHPLEPLDQEQMVLLRDIPPAVRLRALMRFKSLDGSDRGTAPERKGRRRRMKSLDTIDADEEGEEEQEEEEEEADSNNFNDVAYDPDEEERICAELLEELQQLEQADRNDAQPEADSEPGTVRTTDTEQSINVHKTAWEKLQDYLQRVPKRRDSNYDLFYDSDEDTLKTLFKRHKLKLLFHYSDSSSEASDDTL</sequence>
<feature type="compositionally biased region" description="Polar residues" evidence="1">
    <location>
        <begin position="182"/>
        <end position="196"/>
    </location>
</feature>
<name>A0A182YLD3_ANOST</name>
<feature type="compositionally biased region" description="Polar residues" evidence="1">
    <location>
        <begin position="251"/>
        <end position="263"/>
    </location>
</feature>